<proteinExistence type="predicted"/>
<feature type="non-terminal residue" evidence="1">
    <location>
        <position position="1"/>
    </location>
</feature>
<accession>A0ABW3E0G9</accession>
<evidence type="ECO:0000313" key="2">
    <source>
        <dbReference type="Proteomes" id="UP001597024"/>
    </source>
</evidence>
<organism evidence="1 2">
    <name type="scientific">Streptosporangium algeriense</name>
    <dbReference type="NCBI Taxonomy" id="1682748"/>
    <lineage>
        <taxon>Bacteria</taxon>
        <taxon>Bacillati</taxon>
        <taxon>Actinomycetota</taxon>
        <taxon>Actinomycetes</taxon>
        <taxon>Streptosporangiales</taxon>
        <taxon>Streptosporangiaceae</taxon>
        <taxon>Streptosporangium</taxon>
    </lineage>
</organism>
<protein>
    <submittedName>
        <fullName evidence="1">Pentapeptide repeat-containing protein</fullName>
    </submittedName>
</protein>
<dbReference type="Gene3D" id="2.160.20.80">
    <property type="entry name" value="E3 ubiquitin-protein ligase SopA"/>
    <property type="match status" value="1"/>
</dbReference>
<gene>
    <name evidence="1" type="ORF">ACFQ08_33990</name>
</gene>
<dbReference type="SUPFAM" id="SSF141571">
    <property type="entry name" value="Pentapeptide repeat-like"/>
    <property type="match status" value="1"/>
</dbReference>
<reference evidence="2" key="1">
    <citation type="journal article" date="2019" name="Int. J. Syst. Evol. Microbiol.">
        <title>The Global Catalogue of Microorganisms (GCM) 10K type strain sequencing project: providing services to taxonomists for standard genome sequencing and annotation.</title>
        <authorList>
            <consortium name="The Broad Institute Genomics Platform"/>
            <consortium name="The Broad Institute Genome Sequencing Center for Infectious Disease"/>
            <person name="Wu L."/>
            <person name="Ma J."/>
        </authorList>
    </citation>
    <scope>NUCLEOTIDE SEQUENCE [LARGE SCALE GENOMIC DNA]</scope>
    <source>
        <strain evidence="2">CCUG 62974</strain>
    </source>
</reference>
<dbReference type="InterPro" id="IPR001646">
    <property type="entry name" value="5peptide_repeat"/>
</dbReference>
<keyword evidence="2" id="KW-1185">Reference proteome</keyword>
<dbReference type="Pfam" id="PF13576">
    <property type="entry name" value="Pentapeptide_3"/>
    <property type="match status" value="2"/>
</dbReference>
<evidence type="ECO:0000313" key="1">
    <source>
        <dbReference type="EMBL" id="MFD0889575.1"/>
    </source>
</evidence>
<comment type="caution">
    <text evidence="1">The sequence shown here is derived from an EMBL/GenBank/DDBJ whole genome shotgun (WGS) entry which is preliminary data.</text>
</comment>
<dbReference type="EMBL" id="JBHTHX010001910">
    <property type="protein sequence ID" value="MFD0889575.1"/>
    <property type="molecule type" value="Genomic_DNA"/>
</dbReference>
<name>A0ABW3E0G9_9ACTN</name>
<dbReference type="Proteomes" id="UP001597024">
    <property type="component" value="Unassembled WGS sequence"/>
</dbReference>
<sequence>MLRTALAAGAAVGAAVTLMLAFRRQHHQEVTAAHTTHDAVERRVTDLYTKAAEQLGHDAAAVRLAGLYALERLAQDSPGHRQTIVNVICAYLRMPWAPPDDPQQDLAPAVPRAAIAGVSTPATGRDPHEELQVRLTAQRILGEHLRDDRTPDERATEPARPQFWEGMRIDLTGATLTDLNFRNCHVTEADFSNVTFTGRATFFRATFIEVAWFVRATFTGGAEFTRATFTKNAAFHWAAFTKGAEFYQVTFTQTALFFGATFTKRTGFHDTTFTGKARFDGVTFIEGVDFVDATAVPMDGHVWPDGWHLEVTSNGKGRLVADDTLDKAGSVDVPGEKA</sequence>